<evidence type="ECO:0000313" key="2">
    <source>
        <dbReference type="EnsemblProtists" id="EOD08939"/>
    </source>
</evidence>
<reference evidence="3" key="1">
    <citation type="journal article" date="2013" name="Nature">
        <title>Pan genome of the phytoplankton Emiliania underpins its global distribution.</title>
        <authorList>
            <person name="Read B.A."/>
            <person name="Kegel J."/>
            <person name="Klute M.J."/>
            <person name="Kuo A."/>
            <person name="Lefebvre S.C."/>
            <person name="Maumus F."/>
            <person name="Mayer C."/>
            <person name="Miller J."/>
            <person name="Monier A."/>
            <person name="Salamov A."/>
            <person name="Young J."/>
            <person name="Aguilar M."/>
            <person name="Claverie J.M."/>
            <person name="Frickenhaus S."/>
            <person name="Gonzalez K."/>
            <person name="Herman E.K."/>
            <person name="Lin Y.C."/>
            <person name="Napier J."/>
            <person name="Ogata H."/>
            <person name="Sarno A.F."/>
            <person name="Shmutz J."/>
            <person name="Schroeder D."/>
            <person name="de Vargas C."/>
            <person name="Verret F."/>
            <person name="von Dassow P."/>
            <person name="Valentin K."/>
            <person name="Van de Peer Y."/>
            <person name="Wheeler G."/>
            <person name="Dacks J.B."/>
            <person name="Delwiche C.F."/>
            <person name="Dyhrman S.T."/>
            <person name="Glockner G."/>
            <person name="John U."/>
            <person name="Richards T."/>
            <person name="Worden A.Z."/>
            <person name="Zhang X."/>
            <person name="Grigoriev I.V."/>
            <person name="Allen A.E."/>
            <person name="Bidle K."/>
            <person name="Borodovsky M."/>
            <person name="Bowler C."/>
            <person name="Brownlee C."/>
            <person name="Cock J.M."/>
            <person name="Elias M."/>
            <person name="Gladyshev V.N."/>
            <person name="Groth M."/>
            <person name="Guda C."/>
            <person name="Hadaegh A."/>
            <person name="Iglesias-Rodriguez M.D."/>
            <person name="Jenkins J."/>
            <person name="Jones B.M."/>
            <person name="Lawson T."/>
            <person name="Leese F."/>
            <person name="Lindquist E."/>
            <person name="Lobanov A."/>
            <person name="Lomsadze A."/>
            <person name="Malik S.B."/>
            <person name="Marsh M.E."/>
            <person name="Mackinder L."/>
            <person name="Mock T."/>
            <person name="Mueller-Roeber B."/>
            <person name="Pagarete A."/>
            <person name="Parker M."/>
            <person name="Probert I."/>
            <person name="Quesneville H."/>
            <person name="Raines C."/>
            <person name="Rensing S.A."/>
            <person name="Riano-Pachon D.M."/>
            <person name="Richier S."/>
            <person name="Rokitta S."/>
            <person name="Shiraiwa Y."/>
            <person name="Soanes D.M."/>
            <person name="van der Giezen M."/>
            <person name="Wahlund T.M."/>
            <person name="Williams B."/>
            <person name="Wilson W."/>
            <person name="Wolfe G."/>
            <person name="Wurch L.L."/>
        </authorList>
    </citation>
    <scope>NUCLEOTIDE SEQUENCE</scope>
</reference>
<feature type="compositionally biased region" description="Basic and acidic residues" evidence="1">
    <location>
        <begin position="245"/>
        <end position="268"/>
    </location>
</feature>
<dbReference type="Proteomes" id="UP000013827">
    <property type="component" value="Unassembled WGS sequence"/>
</dbReference>
<reference evidence="2" key="2">
    <citation type="submission" date="2024-10" db="UniProtKB">
        <authorList>
            <consortium name="EnsemblProtists"/>
        </authorList>
    </citation>
    <scope>IDENTIFICATION</scope>
</reference>
<feature type="compositionally biased region" description="Basic and acidic residues" evidence="1">
    <location>
        <begin position="223"/>
        <end position="235"/>
    </location>
</feature>
<accession>A0A0D3ICF4</accession>
<evidence type="ECO:0000313" key="3">
    <source>
        <dbReference type="Proteomes" id="UP000013827"/>
    </source>
</evidence>
<proteinExistence type="predicted"/>
<dbReference type="RefSeq" id="XP_005761368.1">
    <property type="nucleotide sequence ID" value="XM_005761311.1"/>
</dbReference>
<dbReference type="PaxDb" id="2903-EOD08939"/>
<keyword evidence="3" id="KW-1185">Reference proteome</keyword>
<feature type="compositionally biased region" description="Basic residues" evidence="1">
    <location>
        <begin position="276"/>
        <end position="286"/>
    </location>
</feature>
<sequence length="286" mass="31605">MRLGGVVATLPSDDSAELMASSSAPLGLELLVPAGVAQLGIVRARSEYGLTDADLQGLPRSAHPGAGVVFSVKDLARVAILKGYRDRGQRVVRITRPDVSRAETLFLPVGIMTTVGEVKAVMPGRADLLGRRPELWLRPEERRAGGPSSAPLHGPTQRLCEFRADGSAQTLVEAGVPNEALLELRRATDREEAEVARRAEKVAATSLWAIEIAAEEAKMAREEEKKRARAREQRRAEKKARRQRRELERLQQARETERQQRELARASEPEPGPQRGQKRRARSQGW</sequence>
<feature type="region of interest" description="Disordered" evidence="1">
    <location>
        <begin position="223"/>
        <end position="286"/>
    </location>
</feature>
<dbReference type="EnsemblProtists" id="EOD08939">
    <property type="protein sequence ID" value="EOD08939"/>
    <property type="gene ID" value="EMIHUDRAFT_459930"/>
</dbReference>
<dbReference type="KEGG" id="ehx:EMIHUDRAFT_459930"/>
<name>A0A0D3ICF4_EMIH1</name>
<dbReference type="HOGENOM" id="CLU_1039887_0_0_1"/>
<dbReference type="AlphaFoldDB" id="A0A0D3ICF4"/>
<evidence type="ECO:0000256" key="1">
    <source>
        <dbReference type="SAM" id="MobiDB-lite"/>
    </source>
</evidence>
<dbReference type="GeneID" id="17255087"/>
<protein>
    <submittedName>
        <fullName evidence="2">Uncharacterized protein</fullName>
    </submittedName>
</protein>
<organism evidence="2 3">
    <name type="scientific">Emiliania huxleyi (strain CCMP1516)</name>
    <dbReference type="NCBI Taxonomy" id="280463"/>
    <lineage>
        <taxon>Eukaryota</taxon>
        <taxon>Haptista</taxon>
        <taxon>Haptophyta</taxon>
        <taxon>Prymnesiophyceae</taxon>
        <taxon>Isochrysidales</taxon>
        <taxon>Noelaerhabdaceae</taxon>
        <taxon>Emiliania</taxon>
    </lineage>
</organism>